<reference evidence="8" key="1">
    <citation type="submission" date="2024-07" db="EMBL/GenBank/DDBJ databases">
        <authorList>
            <person name="fu j."/>
        </authorList>
    </citation>
    <scope>NUCLEOTIDE SEQUENCE</scope>
    <source>
        <strain evidence="8">P10A9</strain>
    </source>
</reference>
<dbReference type="PANTHER" id="PTHR23534:SF1">
    <property type="entry name" value="MAJOR FACILITATOR SUPERFAMILY PROTEIN"/>
    <property type="match status" value="1"/>
</dbReference>
<name>A0AB39L9W1_9MICC</name>
<proteinExistence type="predicted"/>
<feature type="transmembrane region" description="Helical" evidence="6">
    <location>
        <begin position="126"/>
        <end position="144"/>
    </location>
</feature>
<dbReference type="PANTHER" id="PTHR23534">
    <property type="entry name" value="MFS PERMEASE"/>
    <property type="match status" value="1"/>
</dbReference>
<feature type="transmembrane region" description="Helical" evidence="6">
    <location>
        <begin position="221"/>
        <end position="242"/>
    </location>
</feature>
<feature type="transmembrane region" description="Helical" evidence="6">
    <location>
        <begin position="442"/>
        <end position="460"/>
    </location>
</feature>
<feature type="transmembrane region" description="Helical" evidence="6">
    <location>
        <begin position="466"/>
        <end position="483"/>
    </location>
</feature>
<organism evidence="8">
    <name type="scientific">Sinomonas puerhi</name>
    <dbReference type="NCBI Taxonomy" id="3238584"/>
    <lineage>
        <taxon>Bacteria</taxon>
        <taxon>Bacillati</taxon>
        <taxon>Actinomycetota</taxon>
        <taxon>Actinomycetes</taxon>
        <taxon>Micrococcales</taxon>
        <taxon>Micrococcaceae</taxon>
        <taxon>Sinomonas</taxon>
    </lineage>
</organism>
<feature type="transmembrane region" description="Helical" evidence="6">
    <location>
        <begin position="63"/>
        <end position="88"/>
    </location>
</feature>
<keyword evidence="3 6" id="KW-1133">Transmembrane helix</keyword>
<evidence type="ECO:0000256" key="4">
    <source>
        <dbReference type="ARBA" id="ARBA00023136"/>
    </source>
</evidence>
<dbReference type="InterPro" id="IPR036259">
    <property type="entry name" value="MFS_trans_sf"/>
</dbReference>
<dbReference type="Pfam" id="PF07690">
    <property type="entry name" value="MFS_1"/>
    <property type="match status" value="2"/>
</dbReference>
<dbReference type="PROSITE" id="PS00216">
    <property type="entry name" value="SUGAR_TRANSPORT_1"/>
    <property type="match status" value="1"/>
</dbReference>
<dbReference type="EMBL" id="CP163302">
    <property type="protein sequence ID" value="XDP47099.1"/>
    <property type="molecule type" value="Genomic_DNA"/>
</dbReference>
<evidence type="ECO:0000256" key="6">
    <source>
        <dbReference type="SAM" id="Phobius"/>
    </source>
</evidence>
<accession>A0AB39L9W1</accession>
<evidence type="ECO:0000256" key="5">
    <source>
        <dbReference type="SAM" id="MobiDB-lite"/>
    </source>
</evidence>
<keyword evidence="2 6" id="KW-0812">Transmembrane</keyword>
<feature type="domain" description="Major facilitator superfamily (MFS) profile" evidence="7">
    <location>
        <begin position="60"/>
        <end position="487"/>
    </location>
</feature>
<evidence type="ECO:0000256" key="2">
    <source>
        <dbReference type="ARBA" id="ARBA00022692"/>
    </source>
</evidence>
<dbReference type="Gene3D" id="1.20.1250.20">
    <property type="entry name" value="MFS general substrate transporter like domains"/>
    <property type="match status" value="2"/>
</dbReference>
<feature type="transmembrane region" description="Helical" evidence="6">
    <location>
        <begin position="342"/>
        <end position="363"/>
    </location>
</feature>
<feature type="transmembrane region" description="Helical" evidence="6">
    <location>
        <begin position="94"/>
        <end position="114"/>
    </location>
</feature>
<feature type="transmembrane region" description="Helical" evidence="6">
    <location>
        <begin position="150"/>
        <end position="168"/>
    </location>
</feature>
<gene>
    <name evidence="8" type="ORF">AB5L97_09025</name>
</gene>
<feature type="transmembrane region" description="Helical" evidence="6">
    <location>
        <begin position="400"/>
        <end position="422"/>
    </location>
</feature>
<dbReference type="RefSeq" id="WP_369047248.1">
    <property type="nucleotide sequence ID" value="NZ_CP163302.1"/>
</dbReference>
<dbReference type="PROSITE" id="PS50850">
    <property type="entry name" value="MFS"/>
    <property type="match status" value="1"/>
</dbReference>
<dbReference type="GO" id="GO:0005886">
    <property type="term" value="C:plasma membrane"/>
    <property type="evidence" value="ECO:0007669"/>
    <property type="project" value="UniProtKB-SubCell"/>
</dbReference>
<evidence type="ECO:0000256" key="3">
    <source>
        <dbReference type="ARBA" id="ARBA00022989"/>
    </source>
</evidence>
<sequence length="490" mass="48323">MRDADEGTVGAHLSADGANPAGEIQNSGGHQGSGGPPAASEVAVPAAHDGAARRRIQRRTVGVLAVAQLLSGLGNGATLAIGSLLAVQYGGSDAWAGAVTTLLTLTAAVAALPLSGLAAARGRRTALVAGLGLAALGALSIVLATMASSLALLLIGGALLGVGSAVNLQSRFAAVDLADAAHRGRDLSLVVWSITVGAVAGPNLIKPGAALGAALHLPGTAGPFLISVTGMVMAGALLWFGLRPDPLLEARKHAAAPTPARMSRQVYAPTGRQAWRKAFGGGVHAIRTSPGAGLAVAGVVVAHAVMVAVMSMTPLHLQQVTVAPMGAMDHSGHADQVSTDSFALIGFTISLHIAGMYALSPLMGWLADRLGRRRVLAGGHGILLVSVALAAIGASSPAAVTVALVLLGLGWSAATIAGSALLAESVGEAHRVQAQGVNDTAMGLAGALGGALSGVVMSLVGFPGLALVAGAFSVALLVGAMMSRGRPARV</sequence>
<comment type="subcellular location">
    <subcellularLocation>
        <location evidence="1">Cell membrane</location>
        <topology evidence="1">Multi-pass membrane protein</topology>
    </subcellularLocation>
</comment>
<dbReference type="InterPro" id="IPR005829">
    <property type="entry name" value="Sugar_transporter_CS"/>
</dbReference>
<dbReference type="GO" id="GO:0022857">
    <property type="term" value="F:transmembrane transporter activity"/>
    <property type="evidence" value="ECO:0007669"/>
    <property type="project" value="InterPro"/>
</dbReference>
<dbReference type="SUPFAM" id="SSF103473">
    <property type="entry name" value="MFS general substrate transporter"/>
    <property type="match status" value="1"/>
</dbReference>
<dbReference type="AlphaFoldDB" id="A0AB39L9W1"/>
<protein>
    <submittedName>
        <fullName evidence="8">MFS transporter</fullName>
    </submittedName>
</protein>
<feature type="transmembrane region" description="Helical" evidence="6">
    <location>
        <begin position="375"/>
        <end position="394"/>
    </location>
</feature>
<evidence type="ECO:0000256" key="1">
    <source>
        <dbReference type="ARBA" id="ARBA00004651"/>
    </source>
</evidence>
<dbReference type="InterPro" id="IPR020846">
    <property type="entry name" value="MFS_dom"/>
</dbReference>
<keyword evidence="4 6" id="KW-0472">Membrane</keyword>
<feature type="transmembrane region" description="Helical" evidence="6">
    <location>
        <begin position="189"/>
        <end position="215"/>
    </location>
</feature>
<evidence type="ECO:0000313" key="8">
    <source>
        <dbReference type="EMBL" id="XDP47099.1"/>
    </source>
</evidence>
<feature type="region of interest" description="Disordered" evidence="5">
    <location>
        <begin position="1"/>
        <end position="43"/>
    </location>
</feature>
<feature type="transmembrane region" description="Helical" evidence="6">
    <location>
        <begin position="294"/>
        <end position="315"/>
    </location>
</feature>
<dbReference type="InterPro" id="IPR011701">
    <property type="entry name" value="MFS"/>
</dbReference>
<dbReference type="KEGG" id="spue:AB5L97_09025"/>
<evidence type="ECO:0000259" key="7">
    <source>
        <dbReference type="PROSITE" id="PS50850"/>
    </source>
</evidence>